<dbReference type="RefSeq" id="XP_056691999.1">
    <property type="nucleotide sequence ID" value="XM_056836021.1"/>
</dbReference>
<gene>
    <name evidence="8" type="primary">LOC130467502</name>
</gene>
<dbReference type="Gene3D" id="1.20.120.160">
    <property type="entry name" value="HPT domain"/>
    <property type="match status" value="1"/>
</dbReference>
<evidence type="ECO:0000256" key="5">
    <source>
        <dbReference type="SAM" id="MobiDB-lite"/>
    </source>
</evidence>
<feature type="compositionally biased region" description="Basic and acidic residues" evidence="5">
    <location>
        <begin position="126"/>
        <end position="137"/>
    </location>
</feature>
<dbReference type="PANTHER" id="PTHR28242:SF41">
    <property type="entry name" value="HISTIDINE CONTAINING PHOSPHOTRANSFER PROTEIN"/>
    <property type="match status" value="1"/>
</dbReference>
<comment type="subcellular location">
    <subcellularLocation>
        <location evidence="4">Cytoplasm</location>
        <location evidence="4">Cytosol</location>
    </subcellularLocation>
    <subcellularLocation>
        <location evidence="4">Nucleus</location>
    </subcellularLocation>
</comment>
<evidence type="ECO:0000256" key="2">
    <source>
        <dbReference type="ARBA" id="ARBA00023012"/>
    </source>
</evidence>
<dbReference type="InterPro" id="IPR045871">
    <property type="entry name" value="AHP1-5/YPD1"/>
</dbReference>
<evidence type="ECO:0000256" key="1">
    <source>
        <dbReference type="ARBA" id="ARBA00022864"/>
    </source>
</evidence>
<feature type="domain" description="HPt" evidence="6">
    <location>
        <begin position="19"/>
        <end position="124"/>
    </location>
</feature>
<evidence type="ECO:0000313" key="8">
    <source>
        <dbReference type="RefSeq" id="XP_056691999.1"/>
    </source>
</evidence>
<proteinExistence type="predicted"/>
<keyword evidence="2 4" id="KW-0902">Two-component regulatory system</keyword>
<dbReference type="PANTHER" id="PTHR28242">
    <property type="entry name" value="PHOSPHORELAY INTERMEDIATE PROTEIN YPD1"/>
    <property type="match status" value="1"/>
</dbReference>
<organism evidence="7 8">
    <name type="scientific">Spinacia oleracea</name>
    <name type="common">Spinach</name>
    <dbReference type="NCBI Taxonomy" id="3562"/>
    <lineage>
        <taxon>Eukaryota</taxon>
        <taxon>Viridiplantae</taxon>
        <taxon>Streptophyta</taxon>
        <taxon>Embryophyta</taxon>
        <taxon>Tracheophyta</taxon>
        <taxon>Spermatophyta</taxon>
        <taxon>Magnoliopsida</taxon>
        <taxon>eudicotyledons</taxon>
        <taxon>Gunneridae</taxon>
        <taxon>Pentapetalae</taxon>
        <taxon>Caryophyllales</taxon>
        <taxon>Chenopodiaceae</taxon>
        <taxon>Chenopodioideae</taxon>
        <taxon>Anserineae</taxon>
        <taxon>Spinacia</taxon>
    </lineage>
</organism>
<keyword evidence="7" id="KW-1185">Reference proteome</keyword>
<dbReference type="Proteomes" id="UP000813463">
    <property type="component" value="Chromosome 2"/>
</dbReference>
<accession>A0ABM3R8R4</accession>
<keyword evidence="1 4" id="KW-0932">Cytokinin signaling pathway</keyword>
<dbReference type="InterPro" id="IPR008207">
    <property type="entry name" value="Sig_transdc_His_kin_Hpt_dom"/>
</dbReference>
<protein>
    <recommendedName>
        <fullName evidence="4">Histidine-containing phosphotransfer protein</fullName>
    </recommendedName>
</protein>
<sequence>MQGILNEYFLTVEMLEDTNPNFVENTIGTYISSSTAFMDELEQLLDSKPLDLANVERLILKLKGGSATMGVARFNAIVGEMLEIFRARNYDRLYAAFMRIKEGHAALKLYLEPYAELLRLIRMEDPPDEASTNHEDAESVDSNDITSD</sequence>
<evidence type="ECO:0000313" key="7">
    <source>
        <dbReference type="Proteomes" id="UP000813463"/>
    </source>
</evidence>
<dbReference type="Pfam" id="PF01627">
    <property type="entry name" value="Hpt"/>
    <property type="match status" value="1"/>
</dbReference>
<reference evidence="8" key="2">
    <citation type="submission" date="2025-08" db="UniProtKB">
        <authorList>
            <consortium name="RefSeq"/>
        </authorList>
    </citation>
    <scope>IDENTIFICATION</scope>
    <source>
        <tissue evidence="8">Leaf</tissue>
    </source>
</reference>
<dbReference type="InterPro" id="IPR036641">
    <property type="entry name" value="HPT_dom_sf"/>
</dbReference>
<dbReference type="SUPFAM" id="SSF47226">
    <property type="entry name" value="Histidine-containing phosphotransfer domain, HPT domain"/>
    <property type="match status" value="1"/>
</dbReference>
<evidence type="ECO:0000256" key="3">
    <source>
        <dbReference type="PROSITE-ProRule" id="PRU00110"/>
    </source>
</evidence>
<comment type="domain">
    <text evidence="4">Histidine-containing phosphotransfer domain (HPt) contains an active histidine that mediates the phosphotransfer.</text>
</comment>
<dbReference type="PROSITE" id="PS50894">
    <property type="entry name" value="HPT"/>
    <property type="match status" value="1"/>
</dbReference>
<feature type="region of interest" description="Disordered" evidence="5">
    <location>
        <begin position="126"/>
        <end position="148"/>
    </location>
</feature>
<evidence type="ECO:0000256" key="4">
    <source>
        <dbReference type="RuleBase" id="RU369004"/>
    </source>
</evidence>
<name>A0ABM3R8R4_SPIOL</name>
<dbReference type="GeneID" id="130467502"/>
<comment type="caution">
    <text evidence="3">Lacks conserved residue(s) required for the propagation of feature annotation.</text>
</comment>
<comment type="function">
    <text evidence="4">Functions as a two-component phosphorelay mediators between cytokinin sensor histidine kinases and response regulators (B-type ARRs). Plays an important role in propagating cytokinin signal transduction.</text>
</comment>
<reference evidence="7" key="1">
    <citation type="journal article" date="2021" name="Nat. Commun.">
        <title>Genomic analyses provide insights into spinach domestication and the genetic basis of agronomic traits.</title>
        <authorList>
            <person name="Cai X."/>
            <person name="Sun X."/>
            <person name="Xu C."/>
            <person name="Sun H."/>
            <person name="Wang X."/>
            <person name="Ge C."/>
            <person name="Zhang Z."/>
            <person name="Wang Q."/>
            <person name="Fei Z."/>
            <person name="Jiao C."/>
            <person name="Wang Q."/>
        </authorList>
    </citation>
    <scope>NUCLEOTIDE SEQUENCE [LARGE SCALE GENOMIC DNA]</scope>
    <source>
        <strain evidence="7">cv. Varoflay</strain>
    </source>
</reference>
<evidence type="ECO:0000259" key="6">
    <source>
        <dbReference type="PROSITE" id="PS50894"/>
    </source>
</evidence>